<gene>
    <name evidence="2" type="ORF">I313_01747</name>
</gene>
<dbReference type="PANTHER" id="PTHR36452">
    <property type="entry name" value="CHROMOSOME 12, WHOLE GENOME SHOTGUN SEQUENCE"/>
    <property type="match status" value="1"/>
</dbReference>
<reference evidence="2 3" key="1">
    <citation type="submission" date="2015-01" db="EMBL/GenBank/DDBJ databases">
        <title>The Genome Sequence of Cryptococcus gattii Ram5.</title>
        <authorList>
            <consortium name="The Broad Institute Genomics Platform"/>
            <person name="Cuomo C."/>
            <person name="Litvintseva A."/>
            <person name="Chen Y."/>
            <person name="Heitman J."/>
            <person name="Sun S."/>
            <person name="Springer D."/>
            <person name="Dromer F."/>
            <person name="Young S."/>
            <person name="Zeng Q."/>
            <person name="Gargeya S."/>
            <person name="Abouelleil A."/>
            <person name="Alvarado L."/>
            <person name="Chapman S.B."/>
            <person name="Gainer-Dewar J."/>
            <person name="Goldberg J."/>
            <person name="Griggs A."/>
            <person name="Gujja S."/>
            <person name="Hansen M."/>
            <person name="Howarth C."/>
            <person name="Imamovic A."/>
            <person name="Larimer J."/>
            <person name="Murphy C."/>
            <person name="Naylor J."/>
            <person name="Pearson M."/>
            <person name="Priest M."/>
            <person name="Roberts A."/>
            <person name="Saif S."/>
            <person name="Shea T."/>
            <person name="Sykes S."/>
            <person name="Wortman J."/>
            <person name="Nusbaum C."/>
            <person name="Birren B."/>
        </authorList>
    </citation>
    <scope>NUCLEOTIDE SEQUENCE [LARGE SCALE GENOMIC DNA]</scope>
    <source>
        <strain evidence="2 3">Ram5</strain>
    </source>
</reference>
<feature type="compositionally biased region" description="Polar residues" evidence="1">
    <location>
        <begin position="26"/>
        <end position="36"/>
    </location>
</feature>
<dbReference type="PANTHER" id="PTHR36452:SF1">
    <property type="entry name" value="DUF2461 DOMAIN-CONTAINING PROTEIN"/>
    <property type="match status" value="1"/>
</dbReference>
<dbReference type="InterPro" id="IPR012808">
    <property type="entry name" value="CHP02453"/>
</dbReference>
<keyword evidence="3" id="KW-1185">Reference proteome</keyword>
<dbReference type="AlphaFoldDB" id="A0A0D0V561"/>
<dbReference type="Pfam" id="PF09365">
    <property type="entry name" value="DUF2461"/>
    <property type="match status" value="1"/>
</dbReference>
<dbReference type="OrthoDB" id="2537769at2759"/>
<name>A0A0D0V561_9TREE</name>
<organism evidence="2 3">
    <name type="scientific">Cryptococcus deuterogattii Ram5</name>
    <dbReference type="NCBI Taxonomy" id="1296110"/>
    <lineage>
        <taxon>Eukaryota</taxon>
        <taxon>Fungi</taxon>
        <taxon>Dikarya</taxon>
        <taxon>Basidiomycota</taxon>
        <taxon>Agaricomycotina</taxon>
        <taxon>Tremellomycetes</taxon>
        <taxon>Tremellales</taxon>
        <taxon>Cryptococcaceae</taxon>
        <taxon>Cryptococcus</taxon>
        <taxon>Cryptococcus gattii species complex</taxon>
    </lineage>
</organism>
<feature type="region of interest" description="Disordered" evidence="1">
    <location>
        <begin position="1"/>
        <end position="174"/>
    </location>
</feature>
<feature type="compositionally biased region" description="Low complexity" evidence="1">
    <location>
        <begin position="1"/>
        <end position="12"/>
    </location>
</feature>
<dbReference type="EMBL" id="KN847898">
    <property type="protein sequence ID" value="KIR42521.1"/>
    <property type="molecule type" value="Genomic_DNA"/>
</dbReference>
<feature type="compositionally biased region" description="Acidic residues" evidence="1">
    <location>
        <begin position="79"/>
        <end position="126"/>
    </location>
</feature>
<evidence type="ECO:0000256" key="1">
    <source>
        <dbReference type="SAM" id="MobiDB-lite"/>
    </source>
</evidence>
<evidence type="ECO:0000313" key="3">
    <source>
        <dbReference type="Proteomes" id="UP000053392"/>
    </source>
</evidence>
<evidence type="ECO:0000313" key="2">
    <source>
        <dbReference type="EMBL" id="KIR42521.1"/>
    </source>
</evidence>
<protein>
    <submittedName>
        <fullName evidence="2">Uncharacterized protein</fullName>
    </submittedName>
</protein>
<dbReference type="Proteomes" id="UP000053392">
    <property type="component" value="Unassembled WGS sequence"/>
</dbReference>
<sequence>MPPRSSSRRVSVIATPKVSKDGSAAKKNTPTSTRSGRTIKKPDTTSPYFNKSIAKRGKKKLAQNESEEVDSHEPTGLTSEEENSSDDGESSEDEFGLSEDDKDGAGVEDSESESELTDSDLLDESDDSKSGRGKKRGSSARNAKPPSKRAKLSAKATGQASSGKKKEPKNKVGDHEYIEGYDDEEDNMTDTDLEDGQEIAGRIYPAPKTGQGEREWKAFVGIMQQQLSDVDDEVPVLPPSDVIGLSFTTSRSGRKGNFGSYHLYISPNGRSLLAGGIWMPDKNQTASIRHQTLTDEGRTRFRQVIEEKEFVKWFGEAKEKKGKRRNVFGHDDALKVAPKGVDKEHRDIDLLKLRTVAVVH</sequence>
<dbReference type="HOGENOM" id="CLU_036742_3_1_1"/>
<proteinExistence type="predicted"/>
<accession>A0A0D0V561</accession>